<gene>
    <name evidence="1" type="ORF">HMPREF9460_04213</name>
</gene>
<organism evidence="1 2">
    <name type="scientific">Flavonifractor plautii 1_3_50AFAA</name>
    <dbReference type="NCBI Taxonomy" id="742738"/>
    <lineage>
        <taxon>Bacteria</taxon>
        <taxon>Bacillati</taxon>
        <taxon>Bacillota</taxon>
        <taxon>Clostridia</taxon>
        <taxon>Eubacteriales</taxon>
        <taxon>Oscillospiraceae</taxon>
        <taxon>Flavonifractor</taxon>
    </lineage>
</organism>
<dbReference type="Proteomes" id="UP000029585">
    <property type="component" value="Unassembled WGS sequence"/>
</dbReference>
<evidence type="ECO:0000313" key="1">
    <source>
        <dbReference type="EMBL" id="KGF51813.1"/>
    </source>
</evidence>
<evidence type="ECO:0000313" key="2">
    <source>
        <dbReference type="Proteomes" id="UP000029585"/>
    </source>
</evidence>
<dbReference type="AlphaFoldDB" id="A0A096AXL6"/>
<accession>A0A096AXL6</accession>
<reference evidence="1 2" key="1">
    <citation type="submission" date="2011-08" db="EMBL/GenBank/DDBJ databases">
        <title>The Genome Sequence of Clostridium orbiscindens 1_3_50AFAA.</title>
        <authorList>
            <consortium name="The Broad Institute Genome Sequencing Platform"/>
            <person name="Earl A."/>
            <person name="Ward D."/>
            <person name="Feldgarden M."/>
            <person name="Gevers D."/>
            <person name="Daigneault M."/>
            <person name="Strauss J."/>
            <person name="Allen-Vercoe E."/>
            <person name="Young S.K."/>
            <person name="Zeng Q."/>
            <person name="Gargeya S."/>
            <person name="Fitzgerald M."/>
            <person name="Haas B."/>
            <person name="Abouelleil A."/>
            <person name="Alvarado L."/>
            <person name="Arachchi H.M."/>
            <person name="Berlin A."/>
            <person name="Brown A."/>
            <person name="Chapman S.B."/>
            <person name="Chen Z."/>
            <person name="Dunbar C."/>
            <person name="Freedman E."/>
            <person name="Gearin G."/>
            <person name="Gellesch M."/>
            <person name="Goldberg J."/>
            <person name="Griggs A."/>
            <person name="Gujja S."/>
            <person name="Heiman D."/>
            <person name="Howarth C."/>
            <person name="Larson L."/>
            <person name="Lui A."/>
            <person name="MacDonald P.J.P."/>
            <person name="Montmayeur A."/>
            <person name="Murphy C."/>
            <person name="Neiman D."/>
            <person name="Pearson M."/>
            <person name="Priest M."/>
            <person name="Roberts A."/>
            <person name="Saif S."/>
            <person name="Shea T."/>
            <person name="Shenoy N."/>
            <person name="Sisk P."/>
            <person name="Stolte C."/>
            <person name="Sykes S."/>
            <person name="Wortman J."/>
            <person name="Nusbaum C."/>
            <person name="Birren B."/>
        </authorList>
    </citation>
    <scope>NUCLEOTIDE SEQUENCE [LARGE SCALE GENOMIC DNA]</scope>
    <source>
        <strain evidence="1 2">1_3_50AFAA</strain>
    </source>
</reference>
<comment type="caution">
    <text evidence="1">The sequence shown here is derived from an EMBL/GenBank/DDBJ whole genome shotgun (WGS) entry which is preliminary data.</text>
</comment>
<name>A0A096AXL6_FLAPL</name>
<protein>
    <submittedName>
        <fullName evidence="1">Uncharacterized protein</fullName>
    </submittedName>
</protein>
<dbReference type="EMBL" id="ADLO01000137">
    <property type="protein sequence ID" value="KGF51813.1"/>
    <property type="molecule type" value="Genomic_DNA"/>
</dbReference>
<dbReference type="HOGENOM" id="CLU_2946968_0_0_9"/>
<keyword evidence="2" id="KW-1185">Reference proteome</keyword>
<sequence length="64" mass="7187">MGVQRAINGQLITWEVIVYGFLGMEQVAARYKDPWKAAVYCCEHNCAEVKMALSEPDDPLPTND</sequence>
<proteinExistence type="predicted"/>
<dbReference type="PATRIC" id="fig|742738.3.peg.4323"/>
<dbReference type="eggNOG" id="ENOG5034BBN">
    <property type="taxonomic scope" value="Bacteria"/>
</dbReference>
<dbReference type="RefSeq" id="WP_009260188.1">
    <property type="nucleotide sequence ID" value="NZ_KN174172.1"/>
</dbReference>